<evidence type="ECO:0000313" key="16">
    <source>
        <dbReference type="Proteomes" id="UP000260642"/>
    </source>
</evidence>
<dbReference type="EMBL" id="CVRQ01000011">
    <property type="protein sequence ID" value="CRL34628.1"/>
    <property type="molecule type" value="Genomic_DNA"/>
</dbReference>
<evidence type="ECO:0000313" key="1">
    <source>
        <dbReference type="EMBL" id="CRL34628.1"/>
    </source>
</evidence>
<evidence type="ECO:0000313" key="7">
    <source>
        <dbReference type="EMBL" id="RGT78074.1"/>
    </source>
</evidence>
<dbReference type="Proteomes" id="UP000284296">
    <property type="component" value="Unassembled WGS sequence"/>
</dbReference>
<dbReference type="EMBL" id="QSFB01000003">
    <property type="protein sequence ID" value="RHA15583.1"/>
    <property type="molecule type" value="Genomic_DNA"/>
</dbReference>
<evidence type="ECO:0000313" key="14">
    <source>
        <dbReference type="Proteomes" id="UP000049472"/>
    </source>
</evidence>
<dbReference type="Proteomes" id="UP000049472">
    <property type="component" value="Unassembled WGS sequence"/>
</dbReference>
<evidence type="ECO:0000313" key="12">
    <source>
        <dbReference type="EMBL" id="RHL01821.1"/>
    </source>
</evidence>
<organism evidence="1 14">
    <name type="scientific">Agathobacter rectalis</name>
    <dbReference type="NCBI Taxonomy" id="39491"/>
    <lineage>
        <taxon>Bacteria</taxon>
        <taxon>Bacillati</taxon>
        <taxon>Bacillota</taxon>
        <taxon>Clostridia</taxon>
        <taxon>Lachnospirales</taxon>
        <taxon>Lachnospiraceae</taxon>
        <taxon>Agathobacter</taxon>
    </lineage>
</organism>
<dbReference type="EMBL" id="JRFS01000036">
    <property type="protein sequence ID" value="PWE82705.1"/>
    <property type="molecule type" value="Genomic_DNA"/>
</dbReference>
<evidence type="ECO:0000313" key="3">
    <source>
        <dbReference type="EMBL" id="PWE82705.1"/>
    </source>
</evidence>
<proteinExistence type="predicted"/>
<dbReference type="RefSeq" id="WP_055061282.1">
    <property type="nucleotide sequence ID" value="NZ_AP031452.1"/>
</dbReference>
<dbReference type="Proteomes" id="UP000465607">
    <property type="component" value="Unassembled WGS sequence"/>
</dbReference>
<evidence type="ECO:0000313" key="19">
    <source>
        <dbReference type="Proteomes" id="UP000283297"/>
    </source>
</evidence>
<evidence type="ECO:0000313" key="8">
    <source>
        <dbReference type="EMBL" id="RGZ94550.1"/>
    </source>
</evidence>
<dbReference type="EMBL" id="QSTP01000019">
    <property type="protein sequence ID" value="RGM68661.1"/>
    <property type="molecule type" value="Genomic_DNA"/>
</dbReference>
<evidence type="ECO:0000313" key="18">
    <source>
        <dbReference type="Proteomes" id="UP000260758"/>
    </source>
</evidence>
<evidence type="ECO:0000313" key="25">
    <source>
        <dbReference type="Proteomes" id="UP000286341"/>
    </source>
</evidence>
<reference evidence="2 26" key="5">
    <citation type="journal article" date="2019" name="Nat. Med.">
        <title>A library of human gut bacterial isolates paired with longitudinal multiomics data enables mechanistic microbiome research.</title>
        <authorList>
            <person name="Poyet M."/>
            <person name="Groussin M."/>
            <person name="Gibbons S.M."/>
            <person name="Avila-Pacheco J."/>
            <person name="Jiang X."/>
            <person name="Kearney S.M."/>
            <person name="Perrotta A.R."/>
            <person name="Berdy B."/>
            <person name="Zhao S."/>
            <person name="Lieberman T.D."/>
            <person name="Swanson P.K."/>
            <person name="Smith M."/>
            <person name="Roesemann S."/>
            <person name="Alexander J.E."/>
            <person name="Rich S.A."/>
            <person name="Livny J."/>
            <person name="Vlamakis H."/>
            <person name="Clish C."/>
            <person name="Bullock K."/>
            <person name="Deik A."/>
            <person name="Scott J."/>
            <person name="Pierce K.A."/>
            <person name="Xavier R.J."/>
            <person name="Alm E.J."/>
        </authorList>
    </citation>
    <scope>NUCLEOTIDE SEQUENCE [LARGE SCALE GENOMIC DNA]</scope>
    <source>
        <strain evidence="2 26">BIOML-A5</strain>
    </source>
</reference>
<keyword evidence="14" id="KW-1185">Reference proteome</keyword>
<dbReference type="EMBL" id="QRON01000018">
    <property type="protein sequence ID" value="RHL25649.1"/>
    <property type="molecule type" value="Genomic_DNA"/>
</dbReference>
<evidence type="ECO:0000313" key="9">
    <source>
        <dbReference type="EMBL" id="RHA15583.1"/>
    </source>
</evidence>
<dbReference type="Proteomes" id="UP000260758">
    <property type="component" value="Unassembled WGS sequence"/>
</dbReference>
<dbReference type="EMBL" id="QSKC01000024">
    <property type="protein sequence ID" value="RHE30650.1"/>
    <property type="molecule type" value="Genomic_DNA"/>
</dbReference>
<evidence type="ECO:0000313" key="26">
    <source>
        <dbReference type="Proteomes" id="UP000465607"/>
    </source>
</evidence>
<dbReference type="EMBL" id="WKQV01000006">
    <property type="protein sequence ID" value="MSD26892.1"/>
    <property type="molecule type" value="Genomic_DNA"/>
</dbReference>
<evidence type="ECO:0000313" key="6">
    <source>
        <dbReference type="EMBL" id="RGM68661.1"/>
    </source>
</evidence>
<dbReference type="Proteomes" id="UP000283721">
    <property type="component" value="Unassembled WGS sequence"/>
</dbReference>
<evidence type="ECO:0000313" key="21">
    <source>
        <dbReference type="Proteomes" id="UP000284296"/>
    </source>
</evidence>
<dbReference type="EMBL" id="QSTI01000006">
    <property type="protein sequence ID" value="RGM50857.1"/>
    <property type="molecule type" value="Genomic_DNA"/>
</dbReference>
<dbReference type="AlphaFoldDB" id="A0A0M6WG19"/>
<reference evidence="1" key="3">
    <citation type="submission" date="2015-05" db="EMBL/GenBank/DDBJ databases">
        <authorList>
            <person name="Wang D.B."/>
            <person name="Wang M."/>
        </authorList>
    </citation>
    <scope>NUCLEOTIDE SEQUENCE [LARGE SCALE GENOMIC DNA]</scope>
    <source>
        <strain evidence="1">T1-815</strain>
    </source>
</reference>
<evidence type="ECO:0000313" key="4">
    <source>
        <dbReference type="EMBL" id="RGI65983.1"/>
    </source>
</evidence>
<evidence type="ECO:0000313" key="2">
    <source>
        <dbReference type="EMBL" id="MSD26892.1"/>
    </source>
</evidence>
<evidence type="ECO:0000313" key="20">
    <source>
        <dbReference type="Proteomes" id="UP000283721"/>
    </source>
</evidence>
<reference evidence="16 17" key="4">
    <citation type="submission" date="2018-08" db="EMBL/GenBank/DDBJ databases">
        <title>A genome reference for cultivated species of the human gut microbiota.</title>
        <authorList>
            <person name="Zou Y."/>
            <person name="Xue W."/>
            <person name="Luo G."/>
        </authorList>
    </citation>
    <scope>NUCLEOTIDE SEQUENCE [LARGE SCALE GENOMIC DNA]</scope>
    <source>
        <strain evidence="7 21">AF18-16LB</strain>
        <strain evidence="13 19">AF38-24</strain>
        <strain evidence="12 24">AF39-14AC</strain>
        <strain evidence="11 23">AM16-11</strain>
        <strain evidence="10 22">AM29-10</strain>
        <strain evidence="9 25">AM44-1AT</strain>
        <strain evidence="8 20">AM47-6BH</strain>
        <strain evidence="6 18">OM07-13</strain>
        <strain evidence="5 17">OM08-12AT</strain>
        <strain evidence="4 16">TM10-3</strain>
    </source>
</reference>
<dbReference type="Pfam" id="PF16160">
    <property type="entry name" value="DUF4866"/>
    <property type="match status" value="1"/>
</dbReference>
<dbReference type="Proteomes" id="UP000260717">
    <property type="component" value="Unassembled WGS sequence"/>
</dbReference>
<dbReference type="EMBL" id="QROF01000021">
    <property type="protein sequence ID" value="RHL01821.1"/>
    <property type="molecule type" value="Genomic_DNA"/>
</dbReference>
<evidence type="ECO:0000313" key="13">
    <source>
        <dbReference type="EMBL" id="RHL25649.1"/>
    </source>
</evidence>
<evidence type="ECO:0000313" key="10">
    <source>
        <dbReference type="EMBL" id="RHE30650.1"/>
    </source>
</evidence>
<evidence type="ECO:0000313" key="11">
    <source>
        <dbReference type="EMBL" id="RHI21571.1"/>
    </source>
</evidence>
<evidence type="ECO:0000313" key="17">
    <source>
        <dbReference type="Proteomes" id="UP000260717"/>
    </source>
</evidence>
<evidence type="ECO:0000313" key="23">
    <source>
        <dbReference type="Proteomes" id="UP000285865"/>
    </source>
</evidence>
<dbReference type="EMBL" id="QRXG01000037">
    <property type="protein sequence ID" value="RGT78074.1"/>
    <property type="molecule type" value="Genomic_DNA"/>
</dbReference>
<dbReference type="EMBL" id="QSES01000005">
    <property type="protein sequence ID" value="RGZ94550.1"/>
    <property type="molecule type" value="Genomic_DNA"/>
</dbReference>
<dbReference type="Proteomes" id="UP000245905">
    <property type="component" value="Unassembled WGS sequence"/>
</dbReference>
<dbReference type="Proteomes" id="UP000286341">
    <property type="component" value="Unassembled WGS sequence"/>
</dbReference>
<protein>
    <submittedName>
        <fullName evidence="2">DUF4866 domain-containing protein</fullName>
    </submittedName>
</protein>
<name>A0A0M6WG19_9FIRM</name>
<evidence type="ECO:0000313" key="22">
    <source>
        <dbReference type="Proteomes" id="UP000285290"/>
    </source>
</evidence>
<reference evidence="3 15" key="1">
    <citation type="submission" date="2014-09" db="EMBL/GenBank/DDBJ databases">
        <title>Butyrate-producing bacteria isolated from human gut.</title>
        <authorList>
            <person name="Zhang Q."/>
            <person name="Zhao L."/>
        </authorList>
    </citation>
    <scope>NUCLEOTIDE SEQUENCE [LARGE SCALE GENOMIC DNA]</scope>
    <source>
        <strain evidence="3 15">R22</strain>
    </source>
</reference>
<dbReference type="EMBL" id="QRKN01000007">
    <property type="protein sequence ID" value="RHI21571.1"/>
    <property type="molecule type" value="Genomic_DNA"/>
</dbReference>
<evidence type="ECO:0000313" key="24">
    <source>
        <dbReference type="Proteomes" id="UP000286181"/>
    </source>
</evidence>
<accession>A0A0M6WG19</accession>
<dbReference type="Proteomes" id="UP000285290">
    <property type="component" value="Unassembled WGS sequence"/>
</dbReference>
<dbReference type="Proteomes" id="UP000286181">
    <property type="component" value="Unassembled WGS sequence"/>
</dbReference>
<dbReference type="Proteomes" id="UP000285865">
    <property type="component" value="Unassembled WGS sequence"/>
</dbReference>
<evidence type="ECO:0000313" key="15">
    <source>
        <dbReference type="Proteomes" id="UP000245905"/>
    </source>
</evidence>
<dbReference type="InterPro" id="IPR032357">
    <property type="entry name" value="DUF4866"/>
</dbReference>
<sequence length="252" mass="29790">MSEKTMFPREDHADILFQKILNDPWACDRLMETFNENLVYNDEFDVSLPAEKFAKALFNAYTNRDLSALLMCLCNNTVFDLLRNSYIIPYRFNADGHQNPIIMTDEHGNPLPEYKHISHDKNYIHFHEIYNDMPDKKDIYYAQAYRYSHTYDSEHMTPTQQVIVKHDGILLIRELPDTVKLKETEAEAYSAVWDLMIQIEKELPMAYVFYGQDSLVENDKRYDEIGIFLRSSHFLKNLEKHVQKAEAIIYGR</sequence>
<dbReference type="EMBL" id="QSOB01000024">
    <property type="protein sequence ID" value="RGI65983.1"/>
    <property type="molecule type" value="Genomic_DNA"/>
</dbReference>
<gene>
    <name evidence="13" type="ORF">DW028_14450</name>
    <name evidence="12" type="ORF">DW038_14800</name>
    <name evidence="11" type="ORF">DW172_09770</name>
    <name evidence="10" type="ORF">DW753_13615</name>
    <name evidence="9" type="ORF">DW948_03950</name>
    <name evidence="8" type="ORF">DW967_03500</name>
    <name evidence="7" type="ORF">DWX06_14700</name>
    <name evidence="6" type="ORF">DXB99_14265</name>
    <name evidence="5" type="ORF">DXC13_05235</name>
    <name evidence="4" type="ORF">DXD95_12790</name>
    <name evidence="2" type="ORF">GKE44_06925</name>
    <name evidence="3" type="ORF">LD38_14105</name>
    <name evidence="1" type="ORF">T1815_08881</name>
</gene>
<dbReference type="Proteomes" id="UP000260642">
    <property type="component" value="Unassembled WGS sequence"/>
</dbReference>
<evidence type="ECO:0000313" key="5">
    <source>
        <dbReference type="EMBL" id="RGM50857.1"/>
    </source>
</evidence>
<dbReference type="Proteomes" id="UP000283297">
    <property type="component" value="Unassembled WGS sequence"/>
</dbReference>
<reference evidence="14" key="2">
    <citation type="submission" date="2015-05" db="EMBL/GenBank/DDBJ databases">
        <authorList>
            <consortium name="Pathogen Informatics"/>
        </authorList>
    </citation>
    <scope>NUCLEOTIDE SEQUENCE [LARGE SCALE GENOMIC DNA]</scope>
    <source>
        <strain evidence="14">T1-815</strain>
    </source>
</reference>